<protein>
    <recommendedName>
        <fullName evidence="12">Leucine-rich repeat-containing N-terminal plant-type domain-containing protein</fullName>
    </recommendedName>
</protein>
<keyword evidence="11" id="KW-1185">Reference proteome</keyword>
<gene>
    <name evidence="10" type="ORF">PRUPE_6G009600</name>
</gene>
<evidence type="ECO:0000256" key="8">
    <source>
        <dbReference type="ARBA" id="ARBA00023170"/>
    </source>
</evidence>
<keyword evidence="9" id="KW-0325">Glycoprotein</keyword>
<proteinExistence type="inferred from homology"/>
<keyword evidence="7" id="KW-0472">Membrane</keyword>
<evidence type="ECO:0000256" key="1">
    <source>
        <dbReference type="ARBA" id="ARBA00004251"/>
    </source>
</evidence>
<evidence type="ECO:0000256" key="3">
    <source>
        <dbReference type="ARBA" id="ARBA00022475"/>
    </source>
</evidence>
<evidence type="ECO:0000313" key="11">
    <source>
        <dbReference type="Proteomes" id="UP000006882"/>
    </source>
</evidence>
<accession>M5W825</accession>
<evidence type="ECO:0000256" key="6">
    <source>
        <dbReference type="ARBA" id="ARBA00022989"/>
    </source>
</evidence>
<comment type="subcellular location">
    <subcellularLocation>
        <location evidence="1">Cell membrane</location>
        <topology evidence="1">Single-pass type I membrane protein</topology>
    </subcellularLocation>
</comment>
<keyword evidence="6" id="KW-1133">Transmembrane helix</keyword>
<evidence type="ECO:0000256" key="5">
    <source>
        <dbReference type="ARBA" id="ARBA00022729"/>
    </source>
</evidence>
<dbReference type="Proteomes" id="UP000006882">
    <property type="component" value="Chromosome G6"/>
</dbReference>
<dbReference type="InterPro" id="IPR032675">
    <property type="entry name" value="LRR_dom_sf"/>
</dbReference>
<evidence type="ECO:0000313" key="10">
    <source>
        <dbReference type="EMBL" id="ONH99078.1"/>
    </source>
</evidence>
<dbReference type="AlphaFoldDB" id="M5W825"/>
<dbReference type="SUPFAM" id="SSF52058">
    <property type="entry name" value="L domain-like"/>
    <property type="match status" value="1"/>
</dbReference>
<evidence type="ECO:0000256" key="9">
    <source>
        <dbReference type="ARBA" id="ARBA00023180"/>
    </source>
</evidence>
<dbReference type="STRING" id="3760.M5W825"/>
<evidence type="ECO:0000256" key="2">
    <source>
        <dbReference type="ARBA" id="ARBA00009592"/>
    </source>
</evidence>
<comment type="similarity">
    <text evidence="2">Belongs to the RLP family.</text>
</comment>
<keyword evidence="8" id="KW-0675">Receptor</keyword>
<keyword evidence="3" id="KW-1003">Cell membrane</keyword>
<dbReference type="Gene3D" id="3.80.10.10">
    <property type="entry name" value="Ribonuclease Inhibitor"/>
    <property type="match status" value="2"/>
</dbReference>
<dbReference type="Gramene" id="ONH99078">
    <property type="protein sequence ID" value="ONH99078"/>
    <property type="gene ID" value="PRUPE_6G009600"/>
</dbReference>
<dbReference type="PANTHER" id="PTHR48052:SF81">
    <property type="entry name" value="LEUCINE-RICH REPEAT-CONTAINING N-TERMINAL PLANT-TYPE DOMAIN-CONTAINING PROTEIN"/>
    <property type="match status" value="1"/>
</dbReference>
<dbReference type="PANTHER" id="PTHR48052">
    <property type="entry name" value="UNNAMED PRODUCT"/>
    <property type="match status" value="1"/>
</dbReference>
<evidence type="ECO:0008006" key="12">
    <source>
        <dbReference type="Google" id="ProtNLM"/>
    </source>
</evidence>
<dbReference type="EMBL" id="CM007656">
    <property type="protein sequence ID" value="ONH99078.1"/>
    <property type="molecule type" value="Genomic_DNA"/>
</dbReference>
<name>M5W825_PRUPE</name>
<reference evidence="10 11" key="1">
    <citation type="journal article" date="2013" name="Nat. Genet.">
        <title>The high-quality draft genome of peach (Prunus persica) identifies unique patterns of genetic diversity, domestication and genome evolution.</title>
        <authorList>
            <consortium name="International Peach Genome Initiative"/>
            <person name="Verde I."/>
            <person name="Abbott A.G."/>
            <person name="Scalabrin S."/>
            <person name="Jung S."/>
            <person name="Shu S."/>
            <person name="Marroni F."/>
            <person name="Zhebentyayeva T."/>
            <person name="Dettori M.T."/>
            <person name="Grimwood J."/>
            <person name="Cattonaro F."/>
            <person name="Zuccolo A."/>
            <person name="Rossini L."/>
            <person name="Jenkins J."/>
            <person name="Vendramin E."/>
            <person name="Meisel L.A."/>
            <person name="Decroocq V."/>
            <person name="Sosinski B."/>
            <person name="Prochnik S."/>
            <person name="Mitros T."/>
            <person name="Policriti A."/>
            <person name="Cipriani G."/>
            <person name="Dondini L."/>
            <person name="Ficklin S."/>
            <person name="Goodstein D.M."/>
            <person name="Xuan P."/>
            <person name="Del Fabbro C."/>
            <person name="Aramini V."/>
            <person name="Copetti D."/>
            <person name="Gonzalez S."/>
            <person name="Horner D.S."/>
            <person name="Falchi R."/>
            <person name="Lucas S."/>
            <person name="Mica E."/>
            <person name="Maldonado J."/>
            <person name="Lazzari B."/>
            <person name="Bielenberg D."/>
            <person name="Pirona R."/>
            <person name="Miculan M."/>
            <person name="Barakat A."/>
            <person name="Testolin R."/>
            <person name="Stella A."/>
            <person name="Tartarini S."/>
            <person name="Tonutti P."/>
            <person name="Arus P."/>
            <person name="Orellana A."/>
            <person name="Wells C."/>
            <person name="Main D."/>
            <person name="Vizzotto G."/>
            <person name="Silva H."/>
            <person name="Salamini F."/>
            <person name="Schmutz J."/>
            <person name="Morgante M."/>
            <person name="Rokhsar D.S."/>
        </authorList>
    </citation>
    <scope>NUCLEOTIDE SEQUENCE [LARGE SCALE GENOMIC DNA]</scope>
    <source>
        <strain evidence="11">cv. Nemared</strain>
    </source>
</reference>
<keyword evidence="4" id="KW-0812">Transmembrane</keyword>
<evidence type="ECO:0000256" key="7">
    <source>
        <dbReference type="ARBA" id="ARBA00023136"/>
    </source>
</evidence>
<dbReference type="HOGENOM" id="CLU_916440_0_0_1"/>
<evidence type="ECO:0000256" key="4">
    <source>
        <dbReference type="ARBA" id="ARBA00022692"/>
    </source>
</evidence>
<sequence length="304" mass="34041">MLQGVLLILLFSSIIYTNIIHACDQTEHSSLLFFSLGLSSPLLNWTSLNCYHWEGITCNQNGWVTGLHLPSKGIQGDHFSSSLGNLTHLSYPNLSRNSLYSSLHQSQFFLSLNCLQILDLNYILLYGELPVSLSSRNMIQMVFRAGYNNSSGLLPEDMYDATTLEQIALPVNSLYGVIILDLSSNGLSNMLPIDIGKLSNLKFMLLHTNKLRTRFFAALSLMSCTNLIELNMRFNNFKGDISALNSSRFSQLTKLDIMSIITSLNRLEGQIQPEIISLKSLSFLSMAHNRLTNVTGAMKILLKY</sequence>
<dbReference type="eggNOG" id="KOG0619">
    <property type="taxonomic scope" value="Eukaryota"/>
</dbReference>
<keyword evidence="5" id="KW-0732">Signal</keyword>
<dbReference type="GO" id="GO:0005886">
    <property type="term" value="C:plasma membrane"/>
    <property type="evidence" value="ECO:0007669"/>
    <property type="project" value="UniProtKB-SubCell"/>
</dbReference>
<organism evidence="10 11">
    <name type="scientific">Prunus persica</name>
    <name type="common">Peach</name>
    <name type="synonym">Amygdalus persica</name>
    <dbReference type="NCBI Taxonomy" id="3760"/>
    <lineage>
        <taxon>Eukaryota</taxon>
        <taxon>Viridiplantae</taxon>
        <taxon>Streptophyta</taxon>
        <taxon>Embryophyta</taxon>
        <taxon>Tracheophyta</taxon>
        <taxon>Spermatophyta</taxon>
        <taxon>Magnoliopsida</taxon>
        <taxon>eudicotyledons</taxon>
        <taxon>Gunneridae</taxon>
        <taxon>Pentapetalae</taxon>
        <taxon>rosids</taxon>
        <taxon>fabids</taxon>
        <taxon>Rosales</taxon>
        <taxon>Rosaceae</taxon>
        <taxon>Amygdaloideae</taxon>
        <taxon>Amygdaleae</taxon>
        <taxon>Prunus</taxon>
    </lineage>
</organism>